<organism evidence="2 3">
    <name type="scientific">Cinara cedri</name>
    <dbReference type="NCBI Taxonomy" id="506608"/>
    <lineage>
        <taxon>Eukaryota</taxon>
        <taxon>Metazoa</taxon>
        <taxon>Ecdysozoa</taxon>
        <taxon>Arthropoda</taxon>
        <taxon>Hexapoda</taxon>
        <taxon>Insecta</taxon>
        <taxon>Pterygota</taxon>
        <taxon>Neoptera</taxon>
        <taxon>Paraneoptera</taxon>
        <taxon>Hemiptera</taxon>
        <taxon>Sternorrhyncha</taxon>
        <taxon>Aphidomorpha</taxon>
        <taxon>Aphidoidea</taxon>
        <taxon>Aphididae</taxon>
        <taxon>Lachninae</taxon>
        <taxon>Cinara</taxon>
    </lineage>
</organism>
<reference evidence="2 3" key="1">
    <citation type="submission" date="2019-08" db="EMBL/GenBank/DDBJ databases">
        <authorList>
            <person name="Alioto T."/>
            <person name="Alioto T."/>
            <person name="Gomez Garrido J."/>
        </authorList>
    </citation>
    <scope>NUCLEOTIDE SEQUENCE [LARGE SCALE GENOMIC DNA]</scope>
</reference>
<feature type="compositionally biased region" description="Basic residues" evidence="1">
    <location>
        <begin position="166"/>
        <end position="182"/>
    </location>
</feature>
<evidence type="ECO:0000313" key="2">
    <source>
        <dbReference type="EMBL" id="VVC28360.1"/>
    </source>
</evidence>
<gene>
    <name evidence="2" type="ORF">CINCED_3A012867</name>
</gene>
<dbReference type="Proteomes" id="UP000325440">
    <property type="component" value="Unassembled WGS sequence"/>
</dbReference>
<dbReference type="OrthoDB" id="6616259at2759"/>
<feature type="region of interest" description="Disordered" evidence="1">
    <location>
        <begin position="149"/>
        <end position="182"/>
    </location>
</feature>
<proteinExistence type="predicted"/>
<evidence type="ECO:0000256" key="1">
    <source>
        <dbReference type="SAM" id="MobiDB-lite"/>
    </source>
</evidence>
<name>A0A5E4MGD4_9HEMI</name>
<keyword evidence="3" id="KW-1185">Reference proteome</keyword>
<protein>
    <submittedName>
        <fullName evidence="2">Uncharacterized protein</fullName>
    </submittedName>
</protein>
<dbReference type="EMBL" id="CABPRJ010000480">
    <property type="protein sequence ID" value="VVC28360.1"/>
    <property type="molecule type" value="Genomic_DNA"/>
</dbReference>
<accession>A0A5E4MGD4</accession>
<sequence length="182" mass="21218">MKRFPQRTLSADDEENKKFILNFRASKEIALSCFSPDVRENMTKIFEEMLCEFLFDIHMELRMNIADPKWFSAPCDEMMDTKLLELAINLNITKGNQDVECPNCCILVKCPWMSKHLAGCGNSQQNTYSYSSRNSSRIARQRIQEGFKTSYDESKLDDDDDDKQIKIKPKKRNNKTKKKPAK</sequence>
<dbReference type="AlphaFoldDB" id="A0A5E4MGD4"/>
<evidence type="ECO:0000313" key="3">
    <source>
        <dbReference type="Proteomes" id="UP000325440"/>
    </source>
</evidence>